<dbReference type="InterPro" id="IPR029058">
    <property type="entry name" value="AB_hydrolase_fold"/>
</dbReference>
<dbReference type="InterPro" id="IPR000073">
    <property type="entry name" value="AB_hydrolase_1"/>
</dbReference>
<evidence type="ECO:0000313" key="2">
    <source>
        <dbReference type="EMBL" id="NHB76977.1"/>
    </source>
</evidence>
<dbReference type="EMBL" id="JAANHS010000006">
    <property type="protein sequence ID" value="NHB76977.1"/>
    <property type="molecule type" value="Genomic_DNA"/>
</dbReference>
<dbReference type="NCBIfam" id="TIGR03056">
    <property type="entry name" value="bchO_mg_che_rel"/>
    <property type="match status" value="1"/>
</dbReference>
<dbReference type="PRINTS" id="PR00111">
    <property type="entry name" value="ABHYDROLASE"/>
</dbReference>
<organism evidence="2 3">
    <name type="scientific">Rhodobacter calidifons</name>
    <dbReference type="NCBI Taxonomy" id="2715277"/>
    <lineage>
        <taxon>Bacteria</taxon>
        <taxon>Pseudomonadati</taxon>
        <taxon>Pseudomonadota</taxon>
        <taxon>Alphaproteobacteria</taxon>
        <taxon>Rhodobacterales</taxon>
        <taxon>Rhodobacter group</taxon>
        <taxon>Rhodobacter</taxon>
    </lineage>
</organism>
<dbReference type="Pfam" id="PF00561">
    <property type="entry name" value="Abhydrolase_1"/>
    <property type="match status" value="1"/>
</dbReference>
<dbReference type="PANTHER" id="PTHR43798">
    <property type="entry name" value="MONOACYLGLYCEROL LIPASE"/>
    <property type="match status" value="1"/>
</dbReference>
<dbReference type="Proteomes" id="UP001515660">
    <property type="component" value="Unassembled WGS sequence"/>
</dbReference>
<evidence type="ECO:0000259" key="1">
    <source>
        <dbReference type="Pfam" id="PF00561"/>
    </source>
</evidence>
<name>A0ABX0G7Y5_9RHOB</name>
<dbReference type="RefSeq" id="WP_166403011.1">
    <property type="nucleotide sequence ID" value="NZ_JAANHS010000006.1"/>
</dbReference>
<feature type="domain" description="AB hydrolase-1" evidence="1">
    <location>
        <begin position="41"/>
        <end position="274"/>
    </location>
</feature>
<gene>
    <name evidence="2" type="ORF">G8O29_09520</name>
</gene>
<dbReference type="GO" id="GO:0016787">
    <property type="term" value="F:hydrolase activity"/>
    <property type="evidence" value="ECO:0007669"/>
    <property type="project" value="UniProtKB-KW"/>
</dbReference>
<comment type="caution">
    <text evidence="2">The sequence shown here is derived from an EMBL/GenBank/DDBJ whole genome shotgun (WGS) entry which is preliminary data.</text>
</comment>
<dbReference type="InterPro" id="IPR050266">
    <property type="entry name" value="AB_hydrolase_sf"/>
</dbReference>
<dbReference type="PANTHER" id="PTHR43798:SF33">
    <property type="entry name" value="HYDROLASE, PUTATIVE (AFU_ORTHOLOGUE AFUA_2G14860)-RELATED"/>
    <property type="match status" value="1"/>
</dbReference>
<sequence>MTPAALPADWPFKAQSSLVSTGRQRFWVIDTGPPEHSGDTPALLLLHGTGASGHSFARTIPGLAQHYRTITPDLPGHGCSAKGFAGRLGLDAMAQDLWTLCDTLQVQPQAIIGHSAGAAIGLRMAELRPVPQVIGLNAALGEFDGAAAFLFPILARGLATLPFAASAITAFFGRPGTVDRILAGTGSPLDAEGRARYLTLVRDPDHVTGTLGMMAEWRLQGLLNRLPQTATKVTLIASEGDRAVPAQVSIDAAKRIPGAKLHLLPKLGHLAHEETEDGLSALILKVLAQNGSPETPPRT</sequence>
<proteinExistence type="predicted"/>
<evidence type="ECO:0000313" key="3">
    <source>
        <dbReference type="Proteomes" id="UP001515660"/>
    </source>
</evidence>
<reference evidence="2 3" key="1">
    <citation type="journal article" date="2022" name="Microorganisms">
        <title>Genome Sequence and Characterization of a Xanthorhodopsin-Containing, Aerobic Anoxygenic Phototrophic Rhodobacter Species, Isolated from Mesophilic Conditions at Yellowstone National Park.</title>
        <authorList>
            <person name="Kyndt J.A."/>
            <person name="Robertson S."/>
            <person name="Shoffstall I.B."/>
            <person name="Ramaley R.F."/>
            <person name="Meyer T.E."/>
        </authorList>
    </citation>
    <scope>NUCLEOTIDE SEQUENCE [LARGE SCALE GENOMIC DNA]</scope>
    <source>
        <strain evidence="2 3">M37P</strain>
    </source>
</reference>
<dbReference type="SUPFAM" id="SSF53474">
    <property type="entry name" value="alpha/beta-Hydrolases"/>
    <property type="match status" value="1"/>
</dbReference>
<protein>
    <submittedName>
        <fullName evidence="2">Alpha/beta fold hydrolase</fullName>
    </submittedName>
</protein>
<dbReference type="Gene3D" id="3.40.50.1820">
    <property type="entry name" value="alpha/beta hydrolase"/>
    <property type="match status" value="1"/>
</dbReference>
<keyword evidence="2" id="KW-0378">Hydrolase</keyword>
<accession>A0ABX0G7Y5</accession>
<keyword evidence="3" id="KW-1185">Reference proteome</keyword>
<dbReference type="InterPro" id="IPR017497">
    <property type="entry name" value="BchO"/>
</dbReference>